<dbReference type="Proteomes" id="UP000315724">
    <property type="component" value="Chromosome"/>
</dbReference>
<dbReference type="AlphaFoldDB" id="A0A517QMZ3"/>
<keyword evidence="3" id="KW-1185">Reference proteome</keyword>
<dbReference type="InterPro" id="IPR011990">
    <property type="entry name" value="TPR-like_helical_dom_sf"/>
</dbReference>
<dbReference type="Gene3D" id="1.25.40.10">
    <property type="entry name" value="Tetratricopeptide repeat domain"/>
    <property type="match status" value="1"/>
</dbReference>
<accession>A0A517QMZ3</accession>
<feature type="region of interest" description="Disordered" evidence="1">
    <location>
        <begin position="368"/>
        <end position="467"/>
    </location>
</feature>
<protein>
    <submittedName>
        <fullName evidence="2">Tetratricopeptide repeat protein</fullName>
    </submittedName>
</protein>
<evidence type="ECO:0000313" key="3">
    <source>
        <dbReference type="Proteomes" id="UP000315724"/>
    </source>
</evidence>
<evidence type="ECO:0000313" key="2">
    <source>
        <dbReference type="EMBL" id="QDT33003.1"/>
    </source>
</evidence>
<name>A0A517QMZ3_9PLAN</name>
<dbReference type="OrthoDB" id="208058at2"/>
<evidence type="ECO:0000256" key="1">
    <source>
        <dbReference type="SAM" id="MobiDB-lite"/>
    </source>
</evidence>
<dbReference type="RefSeq" id="WP_145198684.1">
    <property type="nucleotide sequence ID" value="NZ_CP036267.1"/>
</dbReference>
<sequence>MPASQMNIAPALKFVSLKVAALIIAIFSFAICLPQDAEAQGAGKSYPLVYGSTGRPYGPTQAHYQYQLRYGRPWHGGKGRRSRSYSAGGYFSGYAGGAYLPVYGTPYAPAYYGLNTPIYATPNVIYPGPVYSQFGAYGYFGLMPGVPTINHVPFQTGGVGQTMIGRGFQPDPFLPQHEFLPQNNPLNAPIEPEPIVEESTPQQRERALRLRVLGDEAFAITDYRKAGERYREATSIAPDQADARYRLAISLAARGRFEEAVEQLKTATTLDMEWPSSGVTLDELYGLDAPNNDLAKRDEKNRVKTRIAEWTNRDVRDPNRLFLLAVVMMLDGDVRAKGLLETAIRLNGIERHLIAFLTPLVDQEAVAGANQEAPKSPRVFERGNDASGFIPPAPEPNQNRGEITGEERARRVFEKTPDAIPAVPEELKNAPSTPKPPAAEPPNPDPPKPIPTIQELGKKGPTLPARP</sequence>
<dbReference type="Pfam" id="PF14559">
    <property type="entry name" value="TPR_19"/>
    <property type="match status" value="1"/>
</dbReference>
<feature type="compositionally biased region" description="Pro residues" evidence="1">
    <location>
        <begin position="433"/>
        <end position="450"/>
    </location>
</feature>
<feature type="compositionally biased region" description="Basic and acidic residues" evidence="1">
    <location>
        <begin position="403"/>
        <end position="417"/>
    </location>
</feature>
<dbReference type="KEGG" id="tpol:Mal48_22550"/>
<organism evidence="2 3">
    <name type="scientific">Thalassoglobus polymorphus</name>
    <dbReference type="NCBI Taxonomy" id="2527994"/>
    <lineage>
        <taxon>Bacteria</taxon>
        <taxon>Pseudomonadati</taxon>
        <taxon>Planctomycetota</taxon>
        <taxon>Planctomycetia</taxon>
        <taxon>Planctomycetales</taxon>
        <taxon>Planctomycetaceae</taxon>
        <taxon>Thalassoglobus</taxon>
    </lineage>
</organism>
<reference evidence="2 3" key="1">
    <citation type="submission" date="2019-02" db="EMBL/GenBank/DDBJ databases">
        <title>Deep-cultivation of Planctomycetes and their phenomic and genomic characterization uncovers novel biology.</title>
        <authorList>
            <person name="Wiegand S."/>
            <person name="Jogler M."/>
            <person name="Boedeker C."/>
            <person name="Pinto D."/>
            <person name="Vollmers J."/>
            <person name="Rivas-Marin E."/>
            <person name="Kohn T."/>
            <person name="Peeters S.H."/>
            <person name="Heuer A."/>
            <person name="Rast P."/>
            <person name="Oberbeckmann S."/>
            <person name="Bunk B."/>
            <person name="Jeske O."/>
            <person name="Meyerdierks A."/>
            <person name="Storesund J.E."/>
            <person name="Kallscheuer N."/>
            <person name="Luecker S."/>
            <person name="Lage O.M."/>
            <person name="Pohl T."/>
            <person name="Merkel B.J."/>
            <person name="Hornburger P."/>
            <person name="Mueller R.-W."/>
            <person name="Bruemmer F."/>
            <person name="Labrenz M."/>
            <person name="Spormann A.M."/>
            <person name="Op den Camp H."/>
            <person name="Overmann J."/>
            <person name="Amann R."/>
            <person name="Jetten M.S.M."/>
            <person name="Mascher T."/>
            <person name="Medema M.H."/>
            <person name="Devos D.P."/>
            <person name="Kaster A.-K."/>
            <person name="Ovreas L."/>
            <person name="Rohde M."/>
            <person name="Galperin M.Y."/>
            <person name="Jogler C."/>
        </authorList>
    </citation>
    <scope>NUCLEOTIDE SEQUENCE [LARGE SCALE GENOMIC DNA]</scope>
    <source>
        <strain evidence="2 3">Mal48</strain>
    </source>
</reference>
<dbReference type="EMBL" id="CP036267">
    <property type="protein sequence ID" value="QDT33003.1"/>
    <property type="molecule type" value="Genomic_DNA"/>
</dbReference>
<dbReference type="SUPFAM" id="SSF48452">
    <property type="entry name" value="TPR-like"/>
    <property type="match status" value="1"/>
</dbReference>
<proteinExistence type="predicted"/>
<gene>
    <name evidence="2" type="ORF">Mal48_22550</name>
</gene>